<proteinExistence type="predicted"/>
<evidence type="ECO:0000256" key="5">
    <source>
        <dbReference type="ARBA" id="ARBA00023136"/>
    </source>
</evidence>
<dbReference type="Pfam" id="PF14992">
    <property type="entry name" value="TMCO5"/>
    <property type="match status" value="1"/>
</dbReference>
<reference evidence="8 9" key="1">
    <citation type="submission" date="2019-04" db="EMBL/GenBank/DDBJ databases">
        <title>Draft genome of the big-headed turtle Platysternon megacephalum.</title>
        <authorList>
            <person name="Gong S."/>
        </authorList>
    </citation>
    <scope>NUCLEOTIDE SEQUENCE [LARGE SCALE GENOMIC DNA]</scope>
    <source>
        <strain evidence="8">DO16091913</strain>
        <tissue evidence="8">Muscle</tissue>
    </source>
</reference>
<evidence type="ECO:0000256" key="2">
    <source>
        <dbReference type="ARBA" id="ARBA00022692"/>
    </source>
</evidence>
<evidence type="ECO:0000313" key="8">
    <source>
        <dbReference type="EMBL" id="TFK08631.1"/>
    </source>
</evidence>
<reference evidence="8 9" key="2">
    <citation type="submission" date="2019-04" db="EMBL/GenBank/DDBJ databases">
        <title>The genome sequence of big-headed turtle.</title>
        <authorList>
            <person name="Gong S."/>
        </authorList>
    </citation>
    <scope>NUCLEOTIDE SEQUENCE [LARGE SCALE GENOMIC DNA]</scope>
    <source>
        <strain evidence="8">DO16091913</strain>
        <tissue evidence="8">Muscle</tissue>
    </source>
</reference>
<dbReference type="AlphaFoldDB" id="A0A4D9EBD8"/>
<evidence type="ECO:0000256" key="1">
    <source>
        <dbReference type="ARBA" id="ARBA00004167"/>
    </source>
</evidence>
<organism evidence="8 9">
    <name type="scientific">Platysternon megacephalum</name>
    <name type="common">big-headed turtle</name>
    <dbReference type="NCBI Taxonomy" id="55544"/>
    <lineage>
        <taxon>Eukaryota</taxon>
        <taxon>Metazoa</taxon>
        <taxon>Chordata</taxon>
        <taxon>Craniata</taxon>
        <taxon>Vertebrata</taxon>
        <taxon>Euteleostomi</taxon>
        <taxon>Archelosauria</taxon>
        <taxon>Testudinata</taxon>
        <taxon>Testudines</taxon>
        <taxon>Cryptodira</taxon>
        <taxon>Durocryptodira</taxon>
        <taxon>Testudinoidea</taxon>
        <taxon>Platysternidae</taxon>
        <taxon>Platysternon</taxon>
    </lineage>
</organism>
<sequence>MKVLKVCQASFLSETTASLYRSKRHHQTKQMENSLIHNLSITNKSLQNQIWDLRETAVELDAENQKLMKENKEIKDQNRRLQARADCFKTLVGDLQREVDNAREMVEGREDEINKLEFQNKHLEKINEQLNMEIMEMACQISAYHNIYQEKDIYGVKNIIYENKKYLKHLKISLESEEQLYEQERLETCQLRETLEELDKIETPFQKNDIMQLEGQLVMPTQETALLRVEDNDKFQAGSLLRQVAEVKFVENSLHEPKKHNFLCYIWNLLKLLLTLMVWLGLGAALVLLYTYVFNNDFIADSLPLLISDHDLDMLIQILSPYLIWKNDGLLPF</sequence>
<comment type="subcellular location">
    <subcellularLocation>
        <location evidence="1">Membrane</location>
        <topology evidence="1">Single-pass membrane protein</topology>
    </subcellularLocation>
</comment>
<keyword evidence="9" id="KW-1185">Reference proteome</keyword>
<keyword evidence="5 7" id="KW-0472">Membrane</keyword>
<dbReference type="EMBL" id="QXTE01000066">
    <property type="protein sequence ID" value="TFK08631.1"/>
    <property type="molecule type" value="Genomic_DNA"/>
</dbReference>
<protein>
    <submittedName>
        <fullName evidence="8">Neuropeptide S receptor</fullName>
    </submittedName>
</protein>
<accession>A0A4D9EBD8</accession>
<evidence type="ECO:0000256" key="4">
    <source>
        <dbReference type="ARBA" id="ARBA00023054"/>
    </source>
</evidence>
<keyword evidence="4 6" id="KW-0175">Coiled coil</keyword>
<evidence type="ECO:0000313" key="9">
    <source>
        <dbReference type="Proteomes" id="UP000297703"/>
    </source>
</evidence>
<dbReference type="OrthoDB" id="9422978at2759"/>
<name>A0A4D9EBD8_9SAUR</name>
<dbReference type="Proteomes" id="UP000297703">
    <property type="component" value="Unassembled WGS sequence"/>
</dbReference>
<keyword evidence="2 7" id="KW-0812">Transmembrane</keyword>
<keyword evidence="3 7" id="KW-1133">Transmembrane helix</keyword>
<keyword evidence="8" id="KW-0675">Receptor</keyword>
<gene>
    <name evidence="8" type="ORF">DR999_PMT08383</name>
</gene>
<evidence type="ECO:0000256" key="3">
    <source>
        <dbReference type="ARBA" id="ARBA00022989"/>
    </source>
</evidence>
<evidence type="ECO:0000256" key="6">
    <source>
        <dbReference type="SAM" id="Coils"/>
    </source>
</evidence>
<comment type="caution">
    <text evidence="8">The sequence shown here is derived from an EMBL/GenBank/DDBJ whole genome shotgun (WGS) entry which is preliminary data.</text>
</comment>
<feature type="coiled-coil region" evidence="6">
    <location>
        <begin position="43"/>
        <end position="140"/>
    </location>
</feature>
<dbReference type="GO" id="GO:0016020">
    <property type="term" value="C:membrane"/>
    <property type="evidence" value="ECO:0007669"/>
    <property type="project" value="UniProtKB-SubCell"/>
</dbReference>
<feature type="transmembrane region" description="Helical" evidence="7">
    <location>
        <begin position="269"/>
        <end position="293"/>
    </location>
</feature>
<dbReference type="InterPro" id="IPR026617">
    <property type="entry name" value="SMCO2/5"/>
</dbReference>
<evidence type="ECO:0000256" key="7">
    <source>
        <dbReference type="SAM" id="Phobius"/>
    </source>
</evidence>